<dbReference type="AlphaFoldDB" id="A0A371XEY5"/>
<dbReference type="InterPro" id="IPR010260">
    <property type="entry name" value="AlpA"/>
</dbReference>
<dbReference type="EMBL" id="QURN01000006">
    <property type="protein sequence ID" value="RFC67788.1"/>
    <property type="molecule type" value="Genomic_DNA"/>
</dbReference>
<reference evidence="2" key="1">
    <citation type="submission" date="2018-08" db="EMBL/GenBank/DDBJ databases">
        <authorList>
            <person name="Im W.T."/>
        </authorList>
    </citation>
    <scope>NUCLEOTIDE SEQUENCE [LARGE SCALE GENOMIC DNA]</scope>
    <source>
        <strain evidence="2">LA-28</strain>
    </source>
</reference>
<evidence type="ECO:0000313" key="1">
    <source>
        <dbReference type="EMBL" id="RFC67788.1"/>
    </source>
</evidence>
<comment type="caution">
    <text evidence="1">The sequence shown here is derived from an EMBL/GenBank/DDBJ whole genome shotgun (WGS) entry which is preliminary data.</text>
</comment>
<gene>
    <name evidence="1" type="ORF">DY251_09350</name>
</gene>
<dbReference type="RefSeq" id="WP_116623622.1">
    <property type="nucleotide sequence ID" value="NZ_QURN01000006.1"/>
</dbReference>
<dbReference type="Pfam" id="PF05930">
    <property type="entry name" value="Phage_AlpA"/>
    <property type="match status" value="1"/>
</dbReference>
<dbReference type="Proteomes" id="UP000262379">
    <property type="component" value="Unassembled WGS sequence"/>
</dbReference>
<accession>A0A371XEY5</accession>
<dbReference type="InterPro" id="IPR009061">
    <property type="entry name" value="DNA-bd_dom_put_sf"/>
</dbReference>
<dbReference type="SUPFAM" id="SSF46955">
    <property type="entry name" value="Putative DNA-binding domain"/>
    <property type="match status" value="1"/>
</dbReference>
<keyword evidence="2" id="KW-1185">Reference proteome</keyword>
<organism evidence="1 2">
    <name type="scientific">Mesorhizobium denitrificans</name>
    <dbReference type="NCBI Taxonomy" id="2294114"/>
    <lineage>
        <taxon>Bacteria</taxon>
        <taxon>Pseudomonadati</taxon>
        <taxon>Pseudomonadota</taxon>
        <taxon>Alphaproteobacteria</taxon>
        <taxon>Hyphomicrobiales</taxon>
        <taxon>Phyllobacteriaceae</taxon>
        <taxon>Mesorhizobium</taxon>
    </lineage>
</organism>
<name>A0A371XEY5_9HYPH</name>
<sequence length="63" mass="7436">MTERLLTEKEVTKIIGLSRVVIWEMRKRGDFPQPLKLTPGQTGAIRWRLSEIENWIETRERAA</sequence>
<dbReference type="Gene3D" id="1.10.238.160">
    <property type="match status" value="1"/>
</dbReference>
<protein>
    <submittedName>
        <fullName evidence="1">AlpA family phage regulatory protein</fullName>
    </submittedName>
</protein>
<proteinExistence type="predicted"/>
<evidence type="ECO:0000313" key="2">
    <source>
        <dbReference type="Proteomes" id="UP000262379"/>
    </source>
</evidence>